<dbReference type="CDD" id="cd05233">
    <property type="entry name" value="SDR_c"/>
    <property type="match status" value="1"/>
</dbReference>
<name>A0A175RNA5_9MICO</name>
<protein>
    <submittedName>
        <fullName evidence="4">Short-chain dehydrogenase</fullName>
    </submittedName>
</protein>
<dbReference type="Proteomes" id="UP000078252">
    <property type="component" value="Unassembled WGS sequence"/>
</dbReference>
<evidence type="ECO:0000256" key="2">
    <source>
        <dbReference type="ARBA" id="ARBA00023002"/>
    </source>
</evidence>
<dbReference type="SMART" id="SM00822">
    <property type="entry name" value="PKS_KR"/>
    <property type="match status" value="1"/>
</dbReference>
<organism evidence="4 5">
    <name type="scientific">Curtobacterium luteum</name>
    <dbReference type="NCBI Taxonomy" id="33881"/>
    <lineage>
        <taxon>Bacteria</taxon>
        <taxon>Bacillati</taxon>
        <taxon>Actinomycetota</taxon>
        <taxon>Actinomycetes</taxon>
        <taxon>Micrococcales</taxon>
        <taxon>Microbacteriaceae</taxon>
        <taxon>Curtobacterium</taxon>
    </lineage>
</organism>
<dbReference type="PATRIC" id="fig|33881.3.peg.2810"/>
<dbReference type="GO" id="GO:0016491">
    <property type="term" value="F:oxidoreductase activity"/>
    <property type="evidence" value="ECO:0007669"/>
    <property type="project" value="UniProtKB-KW"/>
</dbReference>
<dbReference type="Pfam" id="PF13561">
    <property type="entry name" value="adh_short_C2"/>
    <property type="match status" value="1"/>
</dbReference>
<accession>A0A175RNA5</accession>
<dbReference type="EMBL" id="LDQC01000067">
    <property type="protein sequence ID" value="KTR04424.1"/>
    <property type="molecule type" value="Genomic_DNA"/>
</dbReference>
<keyword evidence="2" id="KW-0560">Oxidoreductase</keyword>
<evidence type="ECO:0000259" key="3">
    <source>
        <dbReference type="SMART" id="SM00822"/>
    </source>
</evidence>
<dbReference type="RefSeq" id="WP_058726348.1">
    <property type="nucleotide sequence ID" value="NZ_LDQC01000067.1"/>
</dbReference>
<evidence type="ECO:0000313" key="5">
    <source>
        <dbReference type="Proteomes" id="UP000078252"/>
    </source>
</evidence>
<gene>
    <name evidence="4" type="ORF">NS184_12050</name>
</gene>
<dbReference type="InterPro" id="IPR002347">
    <property type="entry name" value="SDR_fam"/>
</dbReference>
<reference evidence="4 5" key="1">
    <citation type="journal article" date="2016" name="Front. Microbiol.">
        <title>Genomic Resource of Rice Seed Associated Bacteria.</title>
        <authorList>
            <person name="Midha S."/>
            <person name="Bansal K."/>
            <person name="Sharma S."/>
            <person name="Kumar N."/>
            <person name="Patil P.P."/>
            <person name="Chaudhry V."/>
            <person name="Patil P.B."/>
        </authorList>
    </citation>
    <scope>NUCLEOTIDE SEQUENCE [LARGE SCALE GENOMIC DNA]</scope>
    <source>
        <strain evidence="4 5">NS184</strain>
    </source>
</reference>
<comment type="caution">
    <text evidence="4">The sequence shown here is derived from an EMBL/GenBank/DDBJ whole genome shotgun (WGS) entry which is preliminary data.</text>
</comment>
<sequence>MTNTDISTTASTTPTGPAGLLLDRVVLVTGASRGIGEAAARLFAAEGARVVLAARQTDALDVIVADIRRDGGTADAVPLDLADPASIAGAIAAVDRLHGRLDGAFNNGAAIQTPGPLDETTDEDVDLQFAVNFRGHWRAMVAEAALMRRSGGGAIVNTSSIGSRRANPALPAYGAMKRALNSITETAAVTWAPQGIRVNGLTPGGTATRMIDEWEAASPGIRAQIDASIPLGRMAEPEEVAQAACWLLSDRASAVTGAIVPVDGGAGA</sequence>
<dbReference type="AlphaFoldDB" id="A0A175RNA5"/>
<dbReference type="Gene3D" id="3.40.50.720">
    <property type="entry name" value="NAD(P)-binding Rossmann-like Domain"/>
    <property type="match status" value="1"/>
</dbReference>
<evidence type="ECO:0000256" key="1">
    <source>
        <dbReference type="ARBA" id="ARBA00006484"/>
    </source>
</evidence>
<dbReference type="InterPro" id="IPR036291">
    <property type="entry name" value="NAD(P)-bd_dom_sf"/>
</dbReference>
<dbReference type="PRINTS" id="PR00081">
    <property type="entry name" value="GDHRDH"/>
</dbReference>
<feature type="domain" description="Ketoreductase" evidence="3">
    <location>
        <begin position="24"/>
        <end position="194"/>
    </location>
</feature>
<dbReference type="SUPFAM" id="SSF51735">
    <property type="entry name" value="NAD(P)-binding Rossmann-fold domains"/>
    <property type="match status" value="1"/>
</dbReference>
<dbReference type="PANTHER" id="PTHR43669:SF3">
    <property type="entry name" value="ALCOHOL DEHYDROGENASE, PUTATIVE (AFU_ORTHOLOGUE AFUA_3G03445)-RELATED"/>
    <property type="match status" value="1"/>
</dbReference>
<dbReference type="STRING" id="33881.NS184_12050"/>
<dbReference type="PANTHER" id="PTHR43669">
    <property type="entry name" value="5-KETO-D-GLUCONATE 5-REDUCTASE"/>
    <property type="match status" value="1"/>
</dbReference>
<comment type="similarity">
    <text evidence="1">Belongs to the short-chain dehydrogenases/reductases (SDR) family.</text>
</comment>
<proteinExistence type="inferred from homology"/>
<dbReference type="OrthoDB" id="286404at2"/>
<dbReference type="FunFam" id="3.40.50.720:FF:000084">
    <property type="entry name" value="Short-chain dehydrogenase reductase"/>
    <property type="match status" value="1"/>
</dbReference>
<evidence type="ECO:0000313" key="4">
    <source>
        <dbReference type="EMBL" id="KTR04424.1"/>
    </source>
</evidence>
<dbReference type="InterPro" id="IPR057326">
    <property type="entry name" value="KR_dom"/>
</dbReference>